<evidence type="ECO:0000256" key="2">
    <source>
        <dbReference type="ARBA" id="ARBA00022448"/>
    </source>
</evidence>
<evidence type="ECO:0000256" key="8">
    <source>
        <dbReference type="PROSITE-ProRule" id="PRU01360"/>
    </source>
</evidence>
<evidence type="ECO:0000259" key="11">
    <source>
        <dbReference type="Pfam" id="PF07715"/>
    </source>
</evidence>
<evidence type="ECO:0000313" key="12">
    <source>
        <dbReference type="EMBL" id="TKK64218.1"/>
    </source>
</evidence>
<keyword evidence="4 8" id="KW-0812">Transmembrane</keyword>
<dbReference type="InterPro" id="IPR036942">
    <property type="entry name" value="Beta-barrel_TonB_sf"/>
</dbReference>
<dbReference type="NCBIfam" id="TIGR04056">
    <property type="entry name" value="OMP_RagA_SusC"/>
    <property type="match status" value="1"/>
</dbReference>
<reference evidence="12 13" key="1">
    <citation type="submission" date="2019-05" db="EMBL/GenBank/DDBJ databases">
        <title>Panacibacter sp. strain 17mud1-8 Genome sequencing and assembly.</title>
        <authorList>
            <person name="Chhetri G."/>
        </authorList>
    </citation>
    <scope>NUCLEOTIDE SEQUENCE [LARGE SCALE GENOMIC DNA]</scope>
    <source>
        <strain evidence="12 13">17mud1-8</strain>
    </source>
</reference>
<keyword evidence="6 8" id="KW-0472">Membrane</keyword>
<dbReference type="InterPro" id="IPR012910">
    <property type="entry name" value="Plug_dom"/>
</dbReference>
<dbReference type="SUPFAM" id="SSF49464">
    <property type="entry name" value="Carboxypeptidase regulatory domain-like"/>
    <property type="match status" value="1"/>
</dbReference>
<keyword evidence="7 8" id="KW-0998">Cell outer membrane</keyword>
<dbReference type="Pfam" id="PF07715">
    <property type="entry name" value="Plug"/>
    <property type="match status" value="1"/>
</dbReference>
<evidence type="ECO:0000259" key="10">
    <source>
        <dbReference type="Pfam" id="PF00593"/>
    </source>
</evidence>
<dbReference type="Pfam" id="PF13715">
    <property type="entry name" value="CarbopepD_reg_2"/>
    <property type="match status" value="1"/>
</dbReference>
<keyword evidence="3 8" id="KW-1134">Transmembrane beta strand</keyword>
<keyword evidence="5 9" id="KW-0798">TonB box</keyword>
<evidence type="ECO:0000256" key="6">
    <source>
        <dbReference type="ARBA" id="ARBA00023136"/>
    </source>
</evidence>
<dbReference type="OrthoDB" id="9768177at2"/>
<dbReference type="PROSITE" id="PS52016">
    <property type="entry name" value="TONB_DEPENDENT_REC_3"/>
    <property type="match status" value="1"/>
</dbReference>
<name>A0A4U3KPS6_9BACT</name>
<dbReference type="NCBIfam" id="TIGR04057">
    <property type="entry name" value="SusC_RagA_signa"/>
    <property type="match status" value="1"/>
</dbReference>
<evidence type="ECO:0000256" key="3">
    <source>
        <dbReference type="ARBA" id="ARBA00022452"/>
    </source>
</evidence>
<proteinExistence type="inferred from homology"/>
<gene>
    <name evidence="12" type="ORF">FC093_23015</name>
</gene>
<dbReference type="AlphaFoldDB" id="A0A4U3KPS6"/>
<evidence type="ECO:0000256" key="7">
    <source>
        <dbReference type="ARBA" id="ARBA00023237"/>
    </source>
</evidence>
<dbReference type="InterPro" id="IPR039426">
    <property type="entry name" value="TonB-dep_rcpt-like"/>
</dbReference>
<protein>
    <submittedName>
        <fullName evidence="12">TonB-dependent receptor</fullName>
    </submittedName>
</protein>
<dbReference type="InterPro" id="IPR023997">
    <property type="entry name" value="TonB-dep_OMP_SusC/RagA_CS"/>
</dbReference>
<dbReference type="InterPro" id="IPR008969">
    <property type="entry name" value="CarboxyPept-like_regulatory"/>
</dbReference>
<dbReference type="Proteomes" id="UP000305848">
    <property type="component" value="Unassembled WGS sequence"/>
</dbReference>
<dbReference type="Gene3D" id="2.170.130.10">
    <property type="entry name" value="TonB-dependent receptor, plug domain"/>
    <property type="match status" value="1"/>
</dbReference>
<dbReference type="SUPFAM" id="SSF56935">
    <property type="entry name" value="Porins"/>
    <property type="match status" value="1"/>
</dbReference>
<evidence type="ECO:0000313" key="13">
    <source>
        <dbReference type="Proteomes" id="UP000305848"/>
    </source>
</evidence>
<evidence type="ECO:0000256" key="1">
    <source>
        <dbReference type="ARBA" id="ARBA00004571"/>
    </source>
</evidence>
<comment type="similarity">
    <text evidence="8 9">Belongs to the TonB-dependent receptor family.</text>
</comment>
<dbReference type="InterPro" id="IPR037066">
    <property type="entry name" value="Plug_dom_sf"/>
</dbReference>
<dbReference type="GO" id="GO:0009279">
    <property type="term" value="C:cell outer membrane"/>
    <property type="evidence" value="ECO:0007669"/>
    <property type="project" value="UniProtKB-SubCell"/>
</dbReference>
<sequence>MRSHLKKMQPALTCMTHLKTLVFKRKSLLIFLFCYLGFATEMIAQQQTVRGKVTDEKSLPLDGASVKVSGSRTGVTTDASGNFTIKAAKGQVLVISYIGMADEQVTVGDNTNISVVLKDQGGTNLNDVVVVGYGTQAKKDLTGSIGVVSQSKMQDQATVGIGQNLQGKLAGVQIIQNDGTPYAGTQIRIRGTGSFGASSNPLIVIDGMITNDGLSNLNPNDVENITVLKDAASAAIYGSRGANGVVIITTKKGNFESPMKVNLSSYAGIDQIRYKIPTLTAKQYAVQVNDYYGAANLPVPFTQEEIDSYGKGTNWVDEITQSGFKQNYALSIYGGTKNNAYAITANYFDGKGVIKNTDFKRGNVKISNDTRILPNLKLGISLNVNYGVSNNTDWGQAIDRALIFPPTEPVYDANGDYSAAIHNGEPVTMLNPLIAVNLWTYKQTWKKLLGTTYLEWDILKDLKFKTSFNAEYYGWNQDHFIPSYTFGPKGLIGDHPIAELYEDQNENINYEFDNILTYTKRINNVHNITVMAGYTYQQTNGSNLSASRNDFLNNDPNMQVIDAGNSNIRNGGSKYSWAIQSYLGRINYGYKDKYLLSASLREDQTSRISKDNRTGLFPGASAGWVISKERFFENVRVVNNLKLRASWGILGNQDIGIYPYQTTLNSTGLYYPFGSGGEGATYTGVGPTSLGNPNIRWEKTTTYGAGLEASFLNNRLNFIADYYKRNTSDILVRVPLLATSGVNNAPYQNAGSVSNTGIELTLSYADQIGKSFKYDVSVNWTHNKNIVTKVPSPIINNFSQTIEGQSINEWYGYVQQGIFQNQDEISKASTQPNASPGDIRFKDLNNDGVIDANDRTFLGMAVAPDNFGGNISLSYKGFDLVTSFYGQLGALRSIDQVGFAITRGGEQTSAWMYNQRWTGEGTSNYVPRVVAGDPNDNYRRSTFWLRSSDFFRLQNLQIGYDFAGMLGSSASNVIHKLRFYVAAQNLFCINSYPGWDPEQSINGGYPMPRSFYAGFNIQF</sequence>
<organism evidence="12 13">
    <name type="scientific">Ilyomonas limi</name>
    <dbReference type="NCBI Taxonomy" id="2575867"/>
    <lineage>
        <taxon>Bacteria</taxon>
        <taxon>Pseudomonadati</taxon>
        <taxon>Bacteroidota</taxon>
        <taxon>Chitinophagia</taxon>
        <taxon>Chitinophagales</taxon>
        <taxon>Chitinophagaceae</taxon>
        <taxon>Ilyomonas</taxon>
    </lineage>
</organism>
<dbReference type="InterPro" id="IPR023996">
    <property type="entry name" value="TonB-dep_OMP_SusC/RagA"/>
</dbReference>
<dbReference type="EMBL" id="SZQL01000039">
    <property type="protein sequence ID" value="TKK64218.1"/>
    <property type="molecule type" value="Genomic_DNA"/>
</dbReference>
<keyword evidence="12" id="KW-0675">Receptor</keyword>
<feature type="domain" description="TonB-dependent receptor-like beta-barrel" evidence="10">
    <location>
        <begin position="451"/>
        <end position="986"/>
    </location>
</feature>
<dbReference type="InterPro" id="IPR000531">
    <property type="entry name" value="Beta-barrel_TonB"/>
</dbReference>
<dbReference type="Gene3D" id="2.60.40.1120">
    <property type="entry name" value="Carboxypeptidase-like, regulatory domain"/>
    <property type="match status" value="1"/>
</dbReference>
<comment type="caution">
    <text evidence="12">The sequence shown here is derived from an EMBL/GenBank/DDBJ whole genome shotgun (WGS) entry which is preliminary data.</text>
</comment>
<evidence type="ECO:0000256" key="9">
    <source>
        <dbReference type="RuleBase" id="RU003357"/>
    </source>
</evidence>
<accession>A0A4U3KPS6</accession>
<evidence type="ECO:0000256" key="4">
    <source>
        <dbReference type="ARBA" id="ARBA00022692"/>
    </source>
</evidence>
<keyword evidence="13" id="KW-1185">Reference proteome</keyword>
<keyword evidence="2 8" id="KW-0813">Transport</keyword>
<evidence type="ECO:0000256" key="5">
    <source>
        <dbReference type="ARBA" id="ARBA00023077"/>
    </source>
</evidence>
<feature type="domain" description="TonB-dependent receptor plug" evidence="11">
    <location>
        <begin position="138"/>
        <end position="245"/>
    </location>
</feature>
<comment type="subcellular location">
    <subcellularLocation>
        <location evidence="1 8">Cell outer membrane</location>
        <topology evidence="1 8">Multi-pass membrane protein</topology>
    </subcellularLocation>
</comment>
<dbReference type="Pfam" id="PF00593">
    <property type="entry name" value="TonB_dep_Rec_b-barrel"/>
    <property type="match status" value="1"/>
</dbReference>
<dbReference type="Gene3D" id="2.40.170.20">
    <property type="entry name" value="TonB-dependent receptor, beta-barrel domain"/>
    <property type="match status" value="1"/>
</dbReference>